<evidence type="ECO:0000313" key="3">
    <source>
        <dbReference type="Proteomes" id="UP000815677"/>
    </source>
</evidence>
<reference evidence="2" key="1">
    <citation type="submission" date="2014-09" db="EMBL/GenBank/DDBJ databases">
        <title>Genome sequence of the luminous mushroom Mycena chlorophos for searching fungal bioluminescence genes.</title>
        <authorList>
            <person name="Tanaka Y."/>
            <person name="Kasuga D."/>
            <person name="Oba Y."/>
            <person name="Hase S."/>
            <person name="Sato K."/>
            <person name="Oba Y."/>
            <person name="Sakakibara Y."/>
        </authorList>
    </citation>
    <scope>NUCLEOTIDE SEQUENCE</scope>
</reference>
<sequence length="389" mass="42591">MRIRRSSSGAFPSDAAVARVLSGPSFNGSGKQSPLFSLWLSRALKCEALSPPPHPAVAPSCPAEEKSTLKRTPKARNSSGKIGRLISPAPVAIPPQPMVDNSHLSQHPKEAGLLPSAAIPNLQDAQTQNSTNSTHTYIGQSLVGSPHSRFELRWHPVSSPPFILPFDEVIEKAEKSGMIWPDSEAREGFINPNTLPSSPDALDVWHRTDGLQSLDYIPFLAHLNDTPLRSAPISIPFAPTHGPGIVGAAMTELLRGGRGIFDAEASIEGHIPLAFRPRLCGWKERDDREKEGFLVIEWPGLQRFVSRFQLAAECSSVERMFTYISRKLLAMQIANVFHLLSQVHAPASAHIPLIFDQLRLLEVVSFNARDFYVRVLVVGRPALFTGGFC</sequence>
<dbReference type="Proteomes" id="UP000815677">
    <property type="component" value="Unassembled WGS sequence"/>
</dbReference>
<organism evidence="2 3">
    <name type="scientific">Mycena chlorophos</name>
    <name type="common">Agaric fungus</name>
    <name type="synonym">Agaricus chlorophos</name>
    <dbReference type="NCBI Taxonomy" id="658473"/>
    <lineage>
        <taxon>Eukaryota</taxon>
        <taxon>Fungi</taxon>
        <taxon>Dikarya</taxon>
        <taxon>Basidiomycota</taxon>
        <taxon>Agaricomycotina</taxon>
        <taxon>Agaricomycetes</taxon>
        <taxon>Agaricomycetidae</taxon>
        <taxon>Agaricales</taxon>
        <taxon>Marasmiineae</taxon>
        <taxon>Mycenaceae</taxon>
        <taxon>Mycena</taxon>
    </lineage>
</organism>
<evidence type="ECO:0000256" key="1">
    <source>
        <dbReference type="SAM" id="MobiDB-lite"/>
    </source>
</evidence>
<gene>
    <name evidence="2" type="ORF">MCHLO_16684</name>
</gene>
<keyword evidence="3" id="KW-1185">Reference proteome</keyword>
<accession>A0ABQ0MB80</accession>
<feature type="region of interest" description="Disordered" evidence="1">
    <location>
        <begin position="51"/>
        <end position="88"/>
    </location>
</feature>
<name>A0ABQ0MB80_MYCCL</name>
<proteinExistence type="predicted"/>
<evidence type="ECO:0008006" key="4">
    <source>
        <dbReference type="Google" id="ProtNLM"/>
    </source>
</evidence>
<dbReference type="EMBL" id="DF849957">
    <property type="protein sequence ID" value="GAT60556.1"/>
    <property type="molecule type" value="Genomic_DNA"/>
</dbReference>
<evidence type="ECO:0000313" key="2">
    <source>
        <dbReference type="EMBL" id="GAT60556.1"/>
    </source>
</evidence>
<protein>
    <recommendedName>
        <fullName evidence="4">Ras modification protein ERF4</fullName>
    </recommendedName>
</protein>